<accession>A0A9W6V566</accession>
<dbReference type="SMART" id="SM01043">
    <property type="entry name" value="BTAD"/>
    <property type="match status" value="1"/>
</dbReference>
<dbReference type="InterPro" id="IPR041664">
    <property type="entry name" value="AAA_16"/>
</dbReference>
<reference evidence="8" key="1">
    <citation type="submission" date="2023-02" db="EMBL/GenBank/DDBJ databases">
        <title>Actinokineospora globicatena NBRC 15670.</title>
        <authorList>
            <person name="Ichikawa N."/>
            <person name="Sato H."/>
            <person name="Tonouchi N."/>
        </authorList>
    </citation>
    <scope>NUCLEOTIDE SEQUENCE</scope>
    <source>
        <strain evidence="8">NBRC 15670</strain>
    </source>
</reference>
<evidence type="ECO:0000259" key="7">
    <source>
        <dbReference type="PROSITE" id="PS51755"/>
    </source>
</evidence>
<evidence type="ECO:0000256" key="5">
    <source>
        <dbReference type="PROSITE-ProRule" id="PRU01091"/>
    </source>
</evidence>
<evidence type="ECO:0000313" key="8">
    <source>
        <dbReference type="EMBL" id="GLW90005.1"/>
    </source>
</evidence>
<dbReference type="GO" id="GO:0006355">
    <property type="term" value="P:regulation of DNA-templated transcription"/>
    <property type="evidence" value="ECO:0007669"/>
    <property type="project" value="InterPro"/>
</dbReference>
<feature type="domain" description="OmpR/PhoB-type" evidence="7">
    <location>
        <begin position="5"/>
        <end position="104"/>
    </location>
</feature>
<proteinExistence type="inferred from homology"/>
<sequence>MDQVRDVPTAAEPVRVRVLGPMRAWRGDTEIALGPARQRAVLGMLAARAGVAVPATDLVDGVWGEHPPASARGSLHTYVSGLRRALGPARTLLESTTAGYRLRLDPTAVDATAFDLARSAAARQGEDGDWRGARLRLDDALTLWHGDAYAGVPGPSASLERHRLTESRARALHLRVRAVMELGAHAEAVAELTELVARDPRHEWLREHLMLALHRAGRRTEALAVYDEASRVLADELGIEPGPALRDLRERIVLRDPTLHHPADRAPDRLVVLPATVTRSELLGRSTEVATLRDLVAEAAAGRGNTVWVEGEPGLGKSALLAAALSDAAERGCQLAWAAPADQHAPLQVIMRCLAVDGDSPDPRRAELAAQLTREPDHHGWGPADPTPAAVDRLLDLVDRVCATAPLVLVVDDLHRADPASVLVWHRLTAATRQLPLLLVAATRPAPGNAEVGRAKRGVLGRGGHVLTLGPLPTVDAESLLGGLVGAGLGPRLRTMAERAAGNPLYLREMAHALTRTGAVEVTGGVAEVEPSTVALAPRSLLSAVHQTVELLSPDTRAVLRSAAVLGAEFGVDDLAEVAGLTAADLVGRLSEAVAASVVVEAGDRLAFRHSLLRQAVYESMSVGERTDAHRSAAEALTRVGASDERVAEQLAAGQVPADPWVTGWLVAHHATIANRAPLVAVSVLERVVDTGAVAPELDAALARAQFRLGRDPSRAATAALVAGRDPARAAEMRHLLAAACHRAGSSAEAITRLGAALAVADVPELWRVRHQSLLANFRRGDLADLAATERSALAAHDEAVAAYPRAHAAQTLWLVHSIRRDHQRALAWVDRAIAEVGAHAELRFDLMDNRMFTLQNLDRLGEAEESLRTARSVAARHSLPAGMQVSAAVHHYWTGRWDEALAELETVTEDGPAITFYGMREPGSAALLLHGVAALIAARRDDQFQAAAHLDAAKAHLPSTDSERESCDFYLAATALAAEQRGDLAEALRLLEPVLRPDYARLMLRHQWLPHVVRLAMDAGAPSIAEAAMRVCTEEAANEVTPARAAAALSHCQTLYTGDPGPALSAATHYRTVGRPVEQAAALADATIALAQIGSPSAKATRAEATALFTVTSSHWDLHRLDTRMHALGHPRATPLATGPQALSPLERHIADLVAHGMSNPDIGAALSLPRRTIQSHVATILTKLGSTSRSAITAHLPHS</sequence>
<keyword evidence="2" id="KW-0805">Transcription regulation</keyword>
<dbReference type="Proteomes" id="UP001165042">
    <property type="component" value="Unassembled WGS sequence"/>
</dbReference>
<dbReference type="AlphaFoldDB" id="A0A9W6V566"/>
<dbReference type="Pfam" id="PF13191">
    <property type="entry name" value="AAA_16"/>
    <property type="match status" value="1"/>
</dbReference>
<dbReference type="PRINTS" id="PR00038">
    <property type="entry name" value="HTHLUXR"/>
</dbReference>
<feature type="domain" description="HTH luxR-type" evidence="6">
    <location>
        <begin position="1137"/>
        <end position="1201"/>
    </location>
</feature>
<protein>
    <submittedName>
        <fullName evidence="8">SARP family transcriptional regulator</fullName>
    </submittedName>
</protein>
<dbReference type="PANTHER" id="PTHR35807:SF1">
    <property type="entry name" value="TRANSCRIPTIONAL REGULATOR REDD"/>
    <property type="match status" value="1"/>
</dbReference>
<dbReference type="Gene3D" id="1.10.10.10">
    <property type="entry name" value="Winged helix-like DNA-binding domain superfamily/Winged helix DNA-binding domain"/>
    <property type="match status" value="2"/>
</dbReference>
<dbReference type="InterPro" id="IPR005158">
    <property type="entry name" value="BTAD"/>
</dbReference>
<dbReference type="Pfam" id="PF00486">
    <property type="entry name" value="Trans_reg_C"/>
    <property type="match status" value="1"/>
</dbReference>
<dbReference type="SUPFAM" id="SSF48452">
    <property type="entry name" value="TPR-like"/>
    <property type="match status" value="1"/>
</dbReference>
<dbReference type="SMART" id="SM00862">
    <property type="entry name" value="Trans_reg_C"/>
    <property type="match status" value="1"/>
</dbReference>
<dbReference type="Gene3D" id="1.25.40.10">
    <property type="entry name" value="Tetratricopeptide repeat domain"/>
    <property type="match status" value="2"/>
</dbReference>
<dbReference type="InterPro" id="IPR011990">
    <property type="entry name" value="TPR-like_helical_dom_sf"/>
</dbReference>
<evidence type="ECO:0000259" key="6">
    <source>
        <dbReference type="PROSITE" id="PS50043"/>
    </source>
</evidence>
<keyword evidence="4" id="KW-0804">Transcription</keyword>
<dbReference type="InterPro" id="IPR001867">
    <property type="entry name" value="OmpR/PhoB-type_DNA-bd"/>
</dbReference>
<dbReference type="CDD" id="cd06170">
    <property type="entry name" value="LuxR_C_like"/>
    <property type="match status" value="1"/>
</dbReference>
<dbReference type="Gene3D" id="3.40.50.300">
    <property type="entry name" value="P-loop containing nucleotide triphosphate hydrolases"/>
    <property type="match status" value="1"/>
</dbReference>
<evidence type="ECO:0000256" key="1">
    <source>
        <dbReference type="ARBA" id="ARBA00005820"/>
    </source>
</evidence>
<dbReference type="InterPro" id="IPR051677">
    <property type="entry name" value="AfsR-DnrI-RedD_regulator"/>
</dbReference>
<evidence type="ECO:0000256" key="4">
    <source>
        <dbReference type="ARBA" id="ARBA00023163"/>
    </source>
</evidence>
<comment type="caution">
    <text evidence="8">The sequence shown here is derived from an EMBL/GenBank/DDBJ whole genome shotgun (WGS) entry which is preliminary data.</text>
</comment>
<dbReference type="PANTHER" id="PTHR35807">
    <property type="entry name" value="TRANSCRIPTIONAL REGULATOR REDD-RELATED"/>
    <property type="match status" value="1"/>
</dbReference>
<evidence type="ECO:0000313" key="9">
    <source>
        <dbReference type="Proteomes" id="UP001165042"/>
    </source>
</evidence>
<dbReference type="Pfam" id="PF03704">
    <property type="entry name" value="BTAD"/>
    <property type="match status" value="1"/>
</dbReference>
<evidence type="ECO:0000256" key="3">
    <source>
        <dbReference type="ARBA" id="ARBA00023125"/>
    </source>
</evidence>
<dbReference type="PROSITE" id="PS51755">
    <property type="entry name" value="OMPR_PHOB"/>
    <property type="match status" value="1"/>
</dbReference>
<dbReference type="SMART" id="SM00421">
    <property type="entry name" value="HTH_LUXR"/>
    <property type="match status" value="1"/>
</dbReference>
<dbReference type="InterPro" id="IPR016032">
    <property type="entry name" value="Sig_transdc_resp-reg_C-effctor"/>
</dbReference>
<keyword evidence="3 5" id="KW-0238">DNA-binding</keyword>
<dbReference type="CDD" id="cd15831">
    <property type="entry name" value="BTAD"/>
    <property type="match status" value="1"/>
</dbReference>
<dbReference type="InterPro" id="IPR036388">
    <property type="entry name" value="WH-like_DNA-bd_sf"/>
</dbReference>
<dbReference type="InterPro" id="IPR027417">
    <property type="entry name" value="P-loop_NTPase"/>
</dbReference>
<name>A0A9W6V566_9PSEU</name>
<keyword evidence="9" id="KW-1185">Reference proteome</keyword>
<dbReference type="SUPFAM" id="SSF46894">
    <property type="entry name" value="C-terminal effector domain of the bipartite response regulators"/>
    <property type="match status" value="2"/>
</dbReference>
<organism evidence="8 9">
    <name type="scientific">Actinokineospora globicatena</name>
    <dbReference type="NCBI Taxonomy" id="103729"/>
    <lineage>
        <taxon>Bacteria</taxon>
        <taxon>Bacillati</taxon>
        <taxon>Actinomycetota</taxon>
        <taxon>Actinomycetes</taxon>
        <taxon>Pseudonocardiales</taxon>
        <taxon>Pseudonocardiaceae</taxon>
        <taxon>Actinokineospora</taxon>
    </lineage>
</organism>
<dbReference type="InterPro" id="IPR000792">
    <property type="entry name" value="Tscrpt_reg_LuxR_C"/>
</dbReference>
<dbReference type="Pfam" id="PF00196">
    <property type="entry name" value="GerE"/>
    <property type="match status" value="1"/>
</dbReference>
<dbReference type="GO" id="GO:0003677">
    <property type="term" value="F:DNA binding"/>
    <property type="evidence" value="ECO:0007669"/>
    <property type="project" value="UniProtKB-UniRule"/>
</dbReference>
<dbReference type="SUPFAM" id="SSF52540">
    <property type="entry name" value="P-loop containing nucleoside triphosphate hydrolases"/>
    <property type="match status" value="1"/>
</dbReference>
<comment type="similarity">
    <text evidence="1">Belongs to the AfsR/DnrI/RedD regulatory family.</text>
</comment>
<gene>
    <name evidence="8" type="ORF">Aglo03_08210</name>
</gene>
<feature type="DNA-binding region" description="OmpR/PhoB-type" evidence="5">
    <location>
        <begin position="5"/>
        <end position="104"/>
    </location>
</feature>
<dbReference type="GO" id="GO:0000160">
    <property type="term" value="P:phosphorelay signal transduction system"/>
    <property type="evidence" value="ECO:0007669"/>
    <property type="project" value="InterPro"/>
</dbReference>
<dbReference type="PROSITE" id="PS50043">
    <property type="entry name" value="HTH_LUXR_2"/>
    <property type="match status" value="1"/>
</dbReference>
<evidence type="ECO:0000256" key="2">
    <source>
        <dbReference type="ARBA" id="ARBA00023015"/>
    </source>
</evidence>
<dbReference type="EMBL" id="BSSD01000001">
    <property type="protein sequence ID" value="GLW90005.1"/>
    <property type="molecule type" value="Genomic_DNA"/>
</dbReference>